<dbReference type="Pfam" id="PF09348">
    <property type="entry name" value="DUF1990"/>
    <property type="match status" value="1"/>
</dbReference>
<name>A0ABP8D568_9ACTN</name>
<proteinExistence type="predicted"/>
<comment type="caution">
    <text evidence="2">The sequence shown here is derived from an EMBL/GenBank/DDBJ whole genome shotgun (WGS) entry which is preliminary data.</text>
</comment>
<sequence>MNLTYSEVGATRDGPLPPGYLHVTRRVRVGVGAEAFRVAAEALAGWRPQRGAGLLVRTEADRPAVGVEFASGIGVGLLRLWVPCRIVWVIDEPGRYGFGFGTLPGHVETGEEAFLLSTDFSDDAAGEVWFEVRAFSRPAKWWVRLGAPVAKLVQARVTDRYAKAMQGL</sequence>
<gene>
    <name evidence="2" type="ORF">GCM10022255_024210</name>
</gene>
<organism evidence="2 3">
    <name type="scientific">Dactylosporangium darangshiense</name>
    <dbReference type="NCBI Taxonomy" id="579108"/>
    <lineage>
        <taxon>Bacteria</taxon>
        <taxon>Bacillati</taxon>
        <taxon>Actinomycetota</taxon>
        <taxon>Actinomycetes</taxon>
        <taxon>Micromonosporales</taxon>
        <taxon>Micromonosporaceae</taxon>
        <taxon>Dactylosporangium</taxon>
    </lineage>
</organism>
<dbReference type="PIRSF" id="PIRSF010260">
    <property type="entry name" value="UCP010260"/>
    <property type="match status" value="1"/>
</dbReference>
<dbReference type="Proteomes" id="UP001500620">
    <property type="component" value="Unassembled WGS sequence"/>
</dbReference>
<reference evidence="3" key="1">
    <citation type="journal article" date="2019" name="Int. J. Syst. Evol. Microbiol.">
        <title>The Global Catalogue of Microorganisms (GCM) 10K type strain sequencing project: providing services to taxonomists for standard genome sequencing and annotation.</title>
        <authorList>
            <consortium name="The Broad Institute Genomics Platform"/>
            <consortium name="The Broad Institute Genome Sequencing Center for Infectious Disease"/>
            <person name="Wu L."/>
            <person name="Ma J."/>
        </authorList>
    </citation>
    <scope>NUCLEOTIDE SEQUENCE [LARGE SCALE GENOMIC DNA]</scope>
    <source>
        <strain evidence="3">JCM 17441</strain>
    </source>
</reference>
<evidence type="ECO:0000313" key="2">
    <source>
        <dbReference type="EMBL" id="GAA4247615.1"/>
    </source>
</evidence>
<protein>
    <submittedName>
        <fullName evidence="2">DUF1990 domain-containing protein</fullName>
    </submittedName>
</protein>
<keyword evidence="3" id="KW-1185">Reference proteome</keyword>
<evidence type="ECO:0000259" key="1">
    <source>
        <dbReference type="Pfam" id="PF09348"/>
    </source>
</evidence>
<evidence type="ECO:0000313" key="3">
    <source>
        <dbReference type="Proteomes" id="UP001500620"/>
    </source>
</evidence>
<accession>A0ABP8D568</accession>
<dbReference type="InterPro" id="IPR018960">
    <property type="entry name" value="DUF1990"/>
</dbReference>
<dbReference type="PANTHER" id="PTHR34202">
    <property type="entry name" value="UPF0548 PROTEIN"/>
    <property type="match status" value="1"/>
</dbReference>
<dbReference type="RefSeq" id="WP_345124479.1">
    <property type="nucleotide sequence ID" value="NZ_BAABAT010000004.1"/>
</dbReference>
<feature type="domain" description="DUF1990" evidence="1">
    <location>
        <begin position="4"/>
        <end position="163"/>
    </location>
</feature>
<dbReference type="EMBL" id="BAABAT010000004">
    <property type="protein sequence ID" value="GAA4247615.1"/>
    <property type="molecule type" value="Genomic_DNA"/>
</dbReference>
<dbReference type="PANTHER" id="PTHR34202:SF1">
    <property type="entry name" value="UPF0548 PROTEIN"/>
    <property type="match status" value="1"/>
</dbReference>
<dbReference type="InterPro" id="IPR014457">
    <property type="entry name" value="UCP010260"/>
</dbReference>